<reference evidence="1 2" key="1">
    <citation type="submission" date="2016-09" db="EMBL/GenBank/DDBJ databases">
        <title>The draft genome of Dichanthelium oligosanthes: A C3 panicoid grass species.</title>
        <authorList>
            <person name="Studer A.J."/>
            <person name="Schnable J.C."/>
            <person name="Brutnell T.P."/>
        </authorList>
    </citation>
    <scope>NUCLEOTIDE SEQUENCE [LARGE SCALE GENOMIC DNA]</scope>
    <source>
        <strain evidence="2">cv. Kellogg 1175</strain>
        <tissue evidence="1">Leaf</tissue>
    </source>
</reference>
<name>A0A1E5VTD8_9POAL</name>
<evidence type="ECO:0008006" key="3">
    <source>
        <dbReference type="Google" id="ProtNLM"/>
    </source>
</evidence>
<dbReference type="PANTHER" id="PTHR45125">
    <property type="entry name" value="F21J9.4-RELATED"/>
    <property type="match status" value="1"/>
</dbReference>
<dbReference type="AlphaFoldDB" id="A0A1E5VTD8"/>
<feature type="non-terminal residue" evidence="1">
    <location>
        <position position="1"/>
    </location>
</feature>
<dbReference type="EMBL" id="LWDX02030138">
    <property type="protein sequence ID" value="OEL28388.1"/>
    <property type="molecule type" value="Genomic_DNA"/>
</dbReference>
<sequence length="93" mass="10811">LAYLNVSKDAVKGANQSKKTYWKRIHAYFHEHKDFVSTRSVGSMTQRWSTVKREVSWFCGIKNQQDRLNESGKTEDDQVSCCFFPLLGDCFLL</sequence>
<protein>
    <recommendedName>
        <fullName evidence="3">No apical meristem-associated C-terminal domain-containing protein</fullName>
    </recommendedName>
</protein>
<dbReference type="Proteomes" id="UP000095767">
    <property type="component" value="Unassembled WGS sequence"/>
</dbReference>
<gene>
    <name evidence="1" type="ORF">BAE44_0010592</name>
</gene>
<evidence type="ECO:0000313" key="2">
    <source>
        <dbReference type="Proteomes" id="UP000095767"/>
    </source>
</evidence>
<accession>A0A1E5VTD8</accession>
<dbReference type="PANTHER" id="PTHR45125:SF3">
    <property type="entry name" value="NO-APICAL-MERISTEM-ASSOCIATED CARBOXY-TERMINAL DOMAIN PROTEIN"/>
    <property type="match status" value="1"/>
</dbReference>
<organism evidence="1 2">
    <name type="scientific">Dichanthelium oligosanthes</name>
    <dbReference type="NCBI Taxonomy" id="888268"/>
    <lineage>
        <taxon>Eukaryota</taxon>
        <taxon>Viridiplantae</taxon>
        <taxon>Streptophyta</taxon>
        <taxon>Embryophyta</taxon>
        <taxon>Tracheophyta</taxon>
        <taxon>Spermatophyta</taxon>
        <taxon>Magnoliopsida</taxon>
        <taxon>Liliopsida</taxon>
        <taxon>Poales</taxon>
        <taxon>Poaceae</taxon>
        <taxon>PACMAD clade</taxon>
        <taxon>Panicoideae</taxon>
        <taxon>Panicodae</taxon>
        <taxon>Paniceae</taxon>
        <taxon>Dichantheliinae</taxon>
        <taxon>Dichanthelium</taxon>
    </lineage>
</organism>
<dbReference type="OrthoDB" id="693008at2759"/>
<evidence type="ECO:0000313" key="1">
    <source>
        <dbReference type="EMBL" id="OEL28388.1"/>
    </source>
</evidence>
<keyword evidence="2" id="KW-1185">Reference proteome</keyword>
<comment type="caution">
    <text evidence="1">The sequence shown here is derived from an EMBL/GenBank/DDBJ whole genome shotgun (WGS) entry which is preliminary data.</text>
</comment>
<proteinExistence type="predicted"/>